<feature type="domain" description="STT3/PglB/AglB core" evidence="18">
    <location>
        <begin position="550"/>
        <end position="592"/>
    </location>
</feature>
<dbReference type="eggNOG" id="arCOG02044">
    <property type="taxonomic scope" value="Archaea"/>
</dbReference>
<feature type="transmembrane region" description="Helical" evidence="17">
    <location>
        <begin position="212"/>
        <end position="228"/>
    </location>
</feature>
<dbReference type="KEGG" id="thg:TCELL_1363"/>
<protein>
    <recommendedName>
        <fullName evidence="6">dolichyl-phosphooligosaccharide-protein glycotransferase</fullName>
        <ecNumber evidence="6">2.4.99.21</ecNumber>
    </recommendedName>
    <alternativeName>
        <fullName evidence="15">Oligosaccharyl transferase</fullName>
    </alternativeName>
</protein>
<comment type="pathway">
    <text evidence="4">Protein modification; protein glycosylation.</text>
</comment>
<keyword evidence="12 17" id="KW-1133">Transmembrane helix</keyword>
<feature type="transmembrane region" description="Helical" evidence="17">
    <location>
        <begin position="158"/>
        <end position="176"/>
    </location>
</feature>
<dbReference type="OrthoDB" id="12184at2157"/>
<keyword evidence="20" id="KW-1185">Reference proteome</keyword>
<dbReference type="InParanoid" id="I3TG97"/>
<evidence type="ECO:0000256" key="3">
    <source>
        <dbReference type="ARBA" id="ARBA00004127"/>
    </source>
</evidence>
<evidence type="ECO:0000256" key="16">
    <source>
        <dbReference type="ARBA" id="ARBA00034066"/>
    </source>
</evidence>
<comment type="catalytic activity">
    <reaction evidence="16">
        <text>an archaeal dolichyl phosphooligosaccharide + [protein]-L-asparagine = an archaeal dolichyl phosphate + a glycoprotein with the oligosaccharide chain attached by N-beta-D-glycosyl linkage to a protein L-asparagine.</text>
        <dbReference type="EC" id="2.4.99.21"/>
    </reaction>
</comment>
<dbReference type="GO" id="GO:0012505">
    <property type="term" value="C:endomembrane system"/>
    <property type="evidence" value="ECO:0007669"/>
    <property type="project" value="UniProtKB-SubCell"/>
</dbReference>
<feature type="transmembrane region" description="Helical" evidence="17">
    <location>
        <begin position="234"/>
        <end position="252"/>
    </location>
</feature>
<evidence type="ECO:0000256" key="8">
    <source>
        <dbReference type="ARBA" id="ARBA00022679"/>
    </source>
</evidence>
<evidence type="ECO:0000256" key="12">
    <source>
        <dbReference type="ARBA" id="ARBA00022989"/>
    </source>
</evidence>
<evidence type="ECO:0000256" key="6">
    <source>
        <dbReference type="ARBA" id="ARBA00012602"/>
    </source>
</evidence>
<dbReference type="Pfam" id="PF21436">
    <property type="entry name" value="STT3-PglB_core"/>
    <property type="match status" value="1"/>
</dbReference>
<comment type="subcellular location">
    <subcellularLocation>
        <location evidence="3">Endomembrane system</location>
        <topology evidence="3">Multi-pass membrane protein</topology>
    </subcellularLocation>
</comment>
<reference evidence="19 20" key="1">
    <citation type="journal article" date="2012" name="J. Bacteriol.">
        <title>Complete genome sequence of the hyperthermophilic cellulolytic Crenarchaeon 'Thermogladius cellulolyticus' 1633.</title>
        <authorList>
            <person name="Mardanov A.V."/>
            <person name="Kochetkova T.V."/>
            <person name="Beletsky A.V."/>
            <person name="Bonch-Osmolovskaya E.A."/>
            <person name="Ravin N.V."/>
            <person name="Skryabin K.G."/>
        </authorList>
    </citation>
    <scope>NUCLEOTIDE SEQUENCE [LARGE SCALE GENOMIC DNA]</scope>
    <source>
        <strain evidence="20">DSM 22663 / VKM B-2946 / 1633</strain>
    </source>
</reference>
<evidence type="ECO:0000256" key="9">
    <source>
        <dbReference type="ARBA" id="ARBA00022692"/>
    </source>
</evidence>
<keyword evidence="10" id="KW-0479">Metal-binding</keyword>
<feature type="transmembrane region" description="Helical" evidence="17">
    <location>
        <begin position="128"/>
        <end position="146"/>
    </location>
</feature>
<dbReference type="AlphaFoldDB" id="I3TG97"/>
<accession>I3TG97</accession>
<feature type="transmembrane region" description="Helical" evidence="17">
    <location>
        <begin position="286"/>
        <end position="308"/>
    </location>
</feature>
<feature type="transmembrane region" description="Helical" evidence="17">
    <location>
        <begin position="329"/>
        <end position="348"/>
    </location>
</feature>
<keyword evidence="13 17" id="KW-0472">Membrane</keyword>
<feature type="transmembrane region" description="Helical" evidence="17">
    <location>
        <begin position="259"/>
        <end position="280"/>
    </location>
</feature>
<dbReference type="RefSeq" id="WP_014738035.1">
    <property type="nucleotide sequence ID" value="NC_017954.1"/>
</dbReference>
<dbReference type="EC" id="2.4.99.21" evidence="6"/>
<feature type="transmembrane region" description="Helical" evidence="17">
    <location>
        <begin position="449"/>
        <end position="469"/>
    </location>
</feature>
<dbReference type="FunCoup" id="I3TG97">
    <property type="interactions" value="216"/>
</dbReference>
<comment type="cofactor">
    <cofactor evidence="1">
        <name>Mn(2+)</name>
        <dbReference type="ChEBI" id="CHEBI:29035"/>
    </cofactor>
</comment>
<keyword evidence="11" id="KW-0460">Magnesium</keyword>
<dbReference type="STRING" id="1184251.TCELL_1363"/>
<evidence type="ECO:0000259" key="18">
    <source>
        <dbReference type="Pfam" id="PF21436"/>
    </source>
</evidence>
<organism evidence="19 20">
    <name type="scientific">Thermogladius calderae (strain DSM 22663 / VKM B-2946 / 1633)</name>
    <dbReference type="NCBI Taxonomy" id="1184251"/>
    <lineage>
        <taxon>Archaea</taxon>
        <taxon>Thermoproteota</taxon>
        <taxon>Thermoprotei</taxon>
        <taxon>Desulfurococcales</taxon>
        <taxon>Desulfurococcaceae</taxon>
        <taxon>Thermogladius</taxon>
    </lineage>
</organism>
<evidence type="ECO:0000313" key="20">
    <source>
        <dbReference type="Proteomes" id="UP000005270"/>
    </source>
</evidence>
<proteinExistence type="inferred from homology"/>
<dbReference type="HOGENOM" id="CLU_351153_0_0_2"/>
<comment type="similarity">
    <text evidence="5">Belongs to the STT3 family.</text>
</comment>
<dbReference type="InterPro" id="IPR048999">
    <property type="entry name" value="STT3-PglB_core"/>
</dbReference>
<dbReference type="PANTHER" id="PTHR13872">
    <property type="entry name" value="DOLICHYL-DIPHOSPHOOLIGOSACCHARIDE--PROTEIN GLYCOSYLTRANSFERASE SUBUNIT"/>
    <property type="match status" value="1"/>
</dbReference>
<evidence type="ECO:0000256" key="11">
    <source>
        <dbReference type="ARBA" id="ARBA00022842"/>
    </source>
</evidence>
<dbReference type="UniPathway" id="UPA00378"/>
<keyword evidence="8 19" id="KW-0808">Transferase</keyword>
<feature type="transmembrane region" description="Helical" evidence="17">
    <location>
        <begin position="25"/>
        <end position="43"/>
    </location>
</feature>
<feature type="transmembrane region" description="Helical" evidence="17">
    <location>
        <begin position="425"/>
        <end position="443"/>
    </location>
</feature>
<dbReference type="GeneID" id="13013687"/>
<evidence type="ECO:0000256" key="1">
    <source>
        <dbReference type="ARBA" id="ARBA00001936"/>
    </source>
</evidence>
<dbReference type="Gene3D" id="3.40.50.12610">
    <property type="match status" value="1"/>
</dbReference>
<feature type="transmembrane region" description="Helical" evidence="17">
    <location>
        <begin position="182"/>
        <end position="200"/>
    </location>
</feature>
<evidence type="ECO:0000256" key="2">
    <source>
        <dbReference type="ARBA" id="ARBA00001946"/>
    </source>
</evidence>
<feature type="transmembrane region" description="Helical" evidence="17">
    <location>
        <begin position="490"/>
        <end position="510"/>
    </location>
</feature>
<evidence type="ECO:0000256" key="13">
    <source>
        <dbReference type="ARBA" id="ARBA00023136"/>
    </source>
</evidence>
<dbReference type="GO" id="GO:0004576">
    <property type="term" value="F:oligosaccharyl transferase activity"/>
    <property type="evidence" value="ECO:0007669"/>
    <property type="project" value="InterPro"/>
</dbReference>
<evidence type="ECO:0000256" key="4">
    <source>
        <dbReference type="ARBA" id="ARBA00004922"/>
    </source>
</evidence>
<evidence type="ECO:0000256" key="17">
    <source>
        <dbReference type="SAM" id="Phobius"/>
    </source>
</evidence>
<name>I3TG97_THEC1</name>
<feature type="transmembrane region" description="Helical" evidence="17">
    <location>
        <begin position="399"/>
        <end position="418"/>
    </location>
</feature>
<keyword evidence="14" id="KW-0464">Manganese</keyword>
<dbReference type="GO" id="GO:0016020">
    <property type="term" value="C:membrane"/>
    <property type="evidence" value="ECO:0007669"/>
    <property type="project" value="InterPro"/>
</dbReference>
<keyword evidence="7" id="KW-0328">Glycosyltransferase</keyword>
<dbReference type="InterPro" id="IPR003674">
    <property type="entry name" value="Oligo_trans_STT3"/>
</dbReference>
<sequence>MSELSYRLGKTVYRFKAEHEKEFKLLVYGLLALVIVLGVYIRALPGINFGLELYEADPFVVYWQAKYIYEHGLLSWYTLTPENPATHIFWYPWGRDFAHSEYPALPMWEALSYNLVKFTGVSFKDWCVVQPLIFTVFTILFVYLTAYELTRGSHLAGLLAAAFYAFVPAATGRSIIGFSTKYGIGIMFATLFFYLYVLFYKSYSARGLSTKTLVLLVLTSLALGLLGWSWGGFIYVLGGFVAYLLLLPLLSVKDATPRFVLLNIAILALTMVVVLGSPAITAMLQIIPFKLTGLGSLLLASTLIPLLFSLQFYEYKLLGLKRPLLKRAGYFLVLLLIVALGAALMYIGKLDIPGRFAWILGLRTIASNPIFESVEEHQPALAVMGISAILRSWGTYSDWLFFVSPFILAVMGALYLLYKGTADRVLVSVAFLLAVYAYMNAAYMEVTAATTGLTIAGVFAGVIASRLIPSEAVYARDKKRMYVKKTSPEVFYASLFLTLFMTANIALAGYNTYSQMNNVVPSIKAGYTSLPYWTDAWYKAIEVIRNTTPDSVIVAWWDYGYPISVLGQRPTVADGSTLNTTQIGILGLTLTAQNDSEVLRLLDLLQTPVNNTYILVFDVFNFRPSGNDSYVVTPVIPGLMVGLDDIPKSIWMIRIGDSIVGQLQSMGVNVSYRNLGDAFYLYLFQNNIVISPRFDDLSNAPLLYRLLVDGILYLNKQWNANVTFMWYTGIADSVSTLTAQYPQLSGVVEQLNLTTYIRVLSVKTLTYEQRPLANSPYFKPYAIIAEPFYDKNGNKVIINGAYLYEVITIYQVVYPSQA</sequence>
<dbReference type="PANTHER" id="PTHR13872:SF1">
    <property type="entry name" value="DOLICHYL-DIPHOSPHOOLIGOSACCHARIDE--PROTEIN GLYCOSYLTRANSFERASE SUBUNIT STT3B"/>
    <property type="match status" value="1"/>
</dbReference>
<dbReference type="EMBL" id="CP003531">
    <property type="protein sequence ID" value="AFK51785.1"/>
    <property type="molecule type" value="Genomic_DNA"/>
</dbReference>
<dbReference type="Proteomes" id="UP000005270">
    <property type="component" value="Chromosome"/>
</dbReference>
<comment type="cofactor">
    <cofactor evidence="2">
        <name>Mg(2+)</name>
        <dbReference type="ChEBI" id="CHEBI:18420"/>
    </cofactor>
</comment>
<evidence type="ECO:0000256" key="7">
    <source>
        <dbReference type="ARBA" id="ARBA00022676"/>
    </source>
</evidence>
<dbReference type="GO" id="GO:0046872">
    <property type="term" value="F:metal ion binding"/>
    <property type="evidence" value="ECO:0007669"/>
    <property type="project" value="UniProtKB-KW"/>
</dbReference>
<evidence type="ECO:0000256" key="15">
    <source>
        <dbReference type="ARBA" id="ARBA00030679"/>
    </source>
</evidence>
<evidence type="ECO:0000256" key="10">
    <source>
        <dbReference type="ARBA" id="ARBA00022723"/>
    </source>
</evidence>
<keyword evidence="9 17" id="KW-0812">Transmembrane</keyword>
<evidence type="ECO:0000256" key="14">
    <source>
        <dbReference type="ARBA" id="ARBA00023211"/>
    </source>
</evidence>
<evidence type="ECO:0000256" key="5">
    <source>
        <dbReference type="ARBA" id="ARBA00010810"/>
    </source>
</evidence>
<evidence type="ECO:0000313" key="19">
    <source>
        <dbReference type="EMBL" id="AFK51785.1"/>
    </source>
</evidence>
<gene>
    <name evidence="19" type="ordered locus">TCELL_1363</name>
</gene>